<name>A0A0H4XWM9_9POXV</name>
<reference evidence="1 2" key="1">
    <citation type="journal article" date="2015" name="J. Virol.">
        <title>Salmon gill poxvirus, the deepest representative of the Chordopoxvirinae.</title>
        <authorList>
            <person name="Gjessing M.C."/>
            <person name="Yutin N."/>
            <person name="Tengs T."/>
            <person name="Senkevich T."/>
            <person name="Koonin E.V."/>
            <person name="Ronning H.P."/>
            <person name="Alarson M."/>
            <person name="Ylving S."/>
            <person name="Lie K.-I."/>
            <person name="Saure B."/>
            <person name="Tran L."/>
            <person name="Moss B."/>
            <person name="Dale O.B."/>
        </authorList>
    </citation>
    <scope>NUCLEOTIDE SEQUENCE [LARGE SCALE GENOMIC DNA]</scope>
    <source>
        <strain evidence="1">2012-04-F277-L3G</strain>
    </source>
</reference>
<dbReference type="EMBL" id="KT159937">
    <property type="protein sequence ID" value="AKR04253.1"/>
    <property type="molecule type" value="Genomic_DNA"/>
</dbReference>
<proteinExistence type="predicted"/>
<accession>A0A0H4XWM9</accession>
<keyword evidence="2" id="KW-1185">Reference proteome</keyword>
<dbReference type="KEGG" id="vg:25392296"/>
<organism evidence="1 2">
    <name type="scientific">Salmon gill poxvirus</name>
    <dbReference type="NCBI Taxonomy" id="1680908"/>
    <lineage>
        <taxon>Viruses</taxon>
        <taxon>Varidnaviria</taxon>
        <taxon>Bamfordvirae</taxon>
        <taxon>Nucleocytoviricota</taxon>
        <taxon>Pokkesviricetes</taxon>
        <taxon>Chitovirales</taxon>
        <taxon>Poxviridae</taxon>
        <taxon>Chordopoxvirinae</taxon>
        <taxon>Salmonpoxvirus</taxon>
        <taxon>Salmonpoxvirus gillpox</taxon>
        <taxon>Salmon gillpox virus</taxon>
    </lineage>
</organism>
<sequence>MELLLYKGLEELKFLNMFRFKLQQTHDLTSTESKQVVCDWVNVLGAYNNTNDFSMLPHIHVKNLNTQFFKYGKFSNQEIVKFLETGFKISEDLLYKKMPSYKLDITLFKNVRTDIWTHFENLNIKYFENDIVKHRLQNESDDIVLYDYVVSLLTEQGSNFTLTYDKMSQLYNFANVKYQAFGSPFASWLYFKPDTIIAGAYSLEGPKVNQDFYRLNLNIWTGGDWLIYMPTTKKEFEKVIKKIEGQCMNSHIGFYIVFPNHQDFVVPPKYLQAKIKTKNLEWISMTDSRRCINRKIEWVICFLSSRTTHNIEIFH</sequence>
<evidence type="ECO:0000313" key="2">
    <source>
        <dbReference type="Proteomes" id="UP000105007"/>
    </source>
</evidence>
<dbReference type="RefSeq" id="YP_009162501.1">
    <property type="nucleotide sequence ID" value="NC_027707.1"/>
</dbReference>
<evidence type="ECO:0000313" key="1">
    <source>
        <dbReference type="EMBL" id="AKR04253.1"/>
    </source>
</evidence>
<dbReference type="GeneID" id="25392296"/>
<gene>
    <name evidence="1" type="ORF">SGPV129</name>
</gene>
<protein>
    <submittedName>
        <fullName evidence="1">Uncharacterized protein</fullName>
    </submittedName>
</protein>
<dbReference type="Proteomes" id="UP000105007">
    <property type="component" value="Segment"/>
</dbReference>